<evidence type="ECO:0000256" key="5">
    <source>
        <dbReference type="ARBA" id="ARBA00022490"/>
    </source>
</evidence>
<evidence type="ECO:0000256" key="4">
    <source>
        <dbReference type="ARBA" id="ARBA00022448"/>
    </source>
</evidence>
<proteinExistence type="inferred from homology"/>
<dbReference type="VEuPathDB" id="FungiDB:SeMB42_g05896"/>
<keyword evidence="11" id="KW-1185">Reference proteome</keyword>
<keyword evidence="6" id="KW-0653">Protein transport</keyword>
<evidence type="ECO:0000256" key="3">
    <source>
        <dbReference type="ARBA" id="ARBA00009466"/>
    </source>
</evidence>
<gene>
    <name evidence="10" type="ORF">SeMB42_g05896</name>
</gene>
<sequence>MFGRCRRDPCRNQNDFRTSTVRCISLNPPQSTMDIPSLVCEFFLSPNTSIERKQHIERTLTGWKSSPDAYRLALPFILSDGVDPHVSWFGLSVYESLMTKWSQIDASERRSIRSMFWDKLISQHRTMPPFLLNKMVKLVVDIAKQEFPHEYPDFFGSIYALKASSITLCLTLLKTIAEEFSQTGRQDVSAARKNELIQTLVILSSTITPSGSPLPESAFTDGMSMFSPRKLPGGNSFPSIGMSPSRPRNSLFSQDLFVHGGRITPRNATNSGLALEIIQTLLAIIPLEVSTSSYLMDTIDVLYKFAQLNDEATVALGTLAIACLNELMSRNYVPPGQFVDFILNISVHMGEVMRFLTDESPLSTLPRLSDIDEMYKSKCIEFIQHFMSQHFARAQGQFPVESFLELLYKFTFLQTSADGFQSCLRIWDDFLDFLSAQKENANTHSRYQESVYRLVQAVAKRCRHSENNTELEELSERTETDEHAPQTITALNVFRNHCADVIAKAAELYPTYVLQYLFSLLESDVDSLVSQTLHTDDLCTTIRDLTSLCIFFGRFGSLFTGSAEAASSATVIFDKILILLQAVQPIANASSVVGKAGIDLEKELFHMLILNIHWISLVNSLTRDHTKGASQFKSFVGRMVSMSLMSLSQQIPDVHFSGSSFMVSLTRTVRPNIMEEPDLVSFLRNVNSLGSSLRKDVLRNVYIFITNLFALPPTAKIDESEWASRADMFSRFCTGFMNPILTNGGQVTDRAQLMHVLNCLTAIFQAVKDEGTSSKLVVLQAVASFIPHLPNLLAAFANDMEVLPLLWETVLNLFLSLSRQLSRTDNAEGMTAILQAVLQQTATIAANTNVPPVVIGEMVTSLCNLFLVIVEDSTRMTTRFLPDIIASAVYTVYPKYLNSDIDALASARTTFFELVSQILWNHWKYFFGSQVNRLLGKAANNNANDDESKHRGEFNALIQVIAESFRHSDISVIKQNLRLLESLNEKCQLYTKMTSSYHSTSSFCPCSYLDHMTSFEKISSLKFLGEYCTGRMRTEDERILASYLVNIRDQLSCVENLSYLDTLSSISLNHTSTYWVPRFLNVYRLLNLIDNPCNNDLRSRMCHFIYKQSWMTMNPFCRCYMCCHYCRYPSFKPSLHSSFKNRSICLGPCFGTKTYESPPARDFINSLNGGSGEIFISSVLDVDIFSFLATVKTNVLTKSHVSNNDPSQPHSNTSDDIP</sequence>
<protein>
    <recommendedName>
        <fullName evidence="9">Importin N-terminal domain-containing protein</fullName>
    </recommendedName>
</protein>
<dbReference type="Gene3D" id="1.25.10.10">
    <property type="entry name" value="Leucine-rich Repeat Variant"/>
    <property type="match status" value="1"/>
</dbReference>
<dbReference type="PANTHER" id="PTHR21452:SF4">
    <property type="entry name" value="EXPORTIN-6"/>
    <property type="match status" value="1"/>
</dbReference>
<dbReference type="GO" id="GO:0005634">
    <property type="term" value="C:nucleus"/>
    <property type="evidence" value="ECO:0007669"/>
    <property type="project" value="UniProtKB-SubCell"/>
</dbReference>
<dbReference type="InterPro" id="IPR011989">
    <property type="entry name" value="ARM-like"/>
</dbReference>
<feature type="domain" description="Importin N-terminal" evidence="9">
    <location>
        <begin position="56"/>
        <end position="122"/>
    </location>
</feature>
<dbReference type="GO" id="GO:0031267">
    <property type="term" value="F:small GTPase binding"/>
    <property type="evidence" value="ECO:0007669"/>
    <property type="project" value="InterPro"/>
</dbReference>
<dbReference type="PROSITE" id="PS50166">
    <property type="entry name" value="IMPORTIN_B_NT"/>
    <property type="match status" value="1"/>
</dbReference>
<dbReference type="SUPFAM" id="SSF48371">
    <property type="entry name" value="ARM repeat"/>
    <property type="match status" value="1"/>
</dbReference>
<dbReference type="Proteomes" id="UP000317494">
    <property type="component" value="Unassembled WGS sequence"/>
</dbReference>
<dbReference type="AlphaFoldDB" id="A0A507CNJ9"/>
<evidence type="ECO:0000313" key="10">
    <source>
        <dbReference type="EMBL" id="TPX40700.1"/>
    </source>
</evidence>
<evidence type="ECO:0000256" key="7">
    <source>
        <dbReference type="ARBA" id="ARBA00023242"/>
    </source>
</evidence>
<name>A0A507CNJ9_9FUNG</name>
<evidence type="ECO:0000259" key="9">
    <source>
        <dbReference type="PROSITE" id="PS50166"/>
    </source>
</evidence>
<dbReference type="InterPro" id="IPR013598">
    <property type="entry name" value="Exportin-1/Importin-b-like"/>
</dbReference>
<keyword evidence="4" id="KW-0813">Transport</keyword>
<reference evidence="10 11" key="1">
    <citation type="journal article" date="2019" name="Sci. Rep.">
        <title>Comparative genomics of chytrid fungi reveal insights into the obligate biotrophic and pathogenic lifestyle of Synchytrium endobioticum.</title>
        <authorList>
            <person name="van de Vossenberg B.T.L.H."/>
            <person name="Warris S."/>
            <person name="Nguyen H.D.T."/>
            <person name="van Gent-Pelzer M.P.E."/>
            <person name="Joly D.L."/>
            <person name="van de Geest H.C."/>
            <person name="Bonants P.J.M."/>
            <person name="Smith D.S."/>
            <person name="Levesque C.A."/>
            <person name="van der Lee T.A.J."/>
        </authorList>
    </citation>
    <scope>NUCLEOTIDE SEQUENCE [LARGE SCALE GENOMIC DNA]</scope>
    <source>
        <strain evidence="10 11">MB42</strain>
    </source>
</reference>
<keyword evidence="7" id="KW-0539">Nucleus</keyword>
<dbReference type="InterPro" id="IPR040016">
    <property type="entry name" value="XPO6"/>
</dbReference>
<dbReference type="InterPro" id="IPR016024">
    <property type="entry name" value="ARM-type_fold"/>
</dbReference>
<feature type="region of interest" description="Disordered" evidence="8">
    <location>
        <begin position="1199"/>
        <end position="1218"/>
    </location>
</feature>
<evidence type="ECO:0000256" key="1">
    <source>
        <dbReference type="ARBA" id="ARBA00004123"/>
    </source>
</evidence>
<evidence type="ECO:0000313" key="11">
    <source>
        <dbReference type="Proteomes" id="UP000317494"/>
    </source>
</evidence>
<keyword evidence="5" id="KW-0963">Cytoplasm</keyword>
<dbReference type="GO" id="GO:0005049">
    <property type="term" value="F:nuclear export signal receptor activity"/>
    <property type="evidence" value="ECO:0007669"/>
    <property type="project" value="InterPro"/>
</dbReference>
<dbReference type="Pfam" id="PF08389">
    <property type="entry name" value="Xpo1"/>
    <property type="match status" value="1"/>
</dbReference>
<dbReference type="GO" id="GO:0005737">
    <property type="term" value="C:cytoplasm"/>
    <property type="evidence" value="ECO:0007669"/>
    <property type="project" value="UniProtKB-SubCell"/>
</dbReference>
<dbReference type="PANTHER" id="PTHR21452">
    <property type="entry name" value="EXPORTIN-6"/>
    <property type="match status" value="1"/>
</dbReference>
<dbReference type="InterPro" id="IPR001494">
    <property type="entry name" value="Importin-beta_N"/>
</dbReference>
<comment type="similarity">
    <text evidence="3">Belongs to the exportin family.</text>
</comment>
<evidence type="ECO:0000256" key="6">
    <source>
        <dbReference type="ARBA" id="ARBA00022927"/>
    </source>
</evidence>
<dbReference type="EMBL" id="QEAN01000303">
    <property type="protein sequence ID" value="TPX40700.1"/>
    <property type="molecule type" value="Genomic_DNA"/>
</dbReference>
<dbReference type="STRING" id="286115.A0A507CNJ9"/>
<evidence type="ECO:0000256" key="8">
    <source>
        <dbReference type="SAM" id="MobiDB-lite"/>
    </source>
</evidence>
<evidence type="ECO:0000256" key="2">
    <source>
        <dbReference type="ARBA" id="ARBA00004496"/>
    </source>
</evidence>
<organism evidence="10 11">
    <name type="scientific">Synchytrium endobioticum</name>
    <dbReference type="NCBI Taxonomy" id="286115"/>
    <lineage>
        <taxon>Eukaryota</taxon>
        <taxon>Fungi</taxon>
        <taxon>Fungi incertae sedis</taxon>
        <taxon>Chytridiomycota</taxon>
        <taxon>Chytridiomycota incertae sedis</taxon>
        <taxon>Chytridiomycetes</taxon>
        <taxon>Synchytriales</taxon>
        <taxon>Synchytriaceae</taxon>
        <taxon>Synchytrium</taxon>
    </lineage>
</organism>
<accession>A0A507CNJ9</accession>
<dbReference type="GO" id="GO:0006611">
    <property type="term" value="P:protein export from nucleus"/>
    <property type="evidence" value="ECO:0007669"/>
    <property type="project" value="InterPro"/>
</dbReference>
<comment type="subcellular location">
    <subcellularLocation>
        <location evidence="2">Cytoplasm</location>
    </subcellularLocation>
    <subcellularLocation>
        <location evidence="1">Nucleus</location>
    </subcellularLocation>
</comment>
<comment type="caution">
    <text evidence="10">The sequence shown here is derived from an EMBL/GenBank/DDBJ whole genome shotgun (WGS) entry which is preliminary data.</text>
</comment>